<dbReference type="Gene3D" id="3.40.190.290">
    <property type="match status" value="1"/>
</dbReference>
<evidence type="ECO:0000313" key="6">
    <source>
        <dbReference type="EMBL" id="STK65746.1"/>
    </source>
</evidence>
<reference evidence="6 7" key="1">
    <citation type="submission" date="2018-06" db="EMBL/GenBank/DDBJ databases">
        <authorList>
            <consortium name="Pathogen Informatics"/>
            <person name="Doyle S."/>
        </authorList>
    </citation>
    <scope>NUCLEOTIDE SEQUENCE [LARGE SCALE GENOMIC DNA]</scope>
    <source>
        <strain evidence="6 7">NCTC8179</strain>
    </source>
</reference>
<dbReference type="InterPro" id="IPR005119">
    <property type="entry name" value="LysR_subst-bd"/>
</dbReference>
<dbReference type="Gene3D" id="1.10.10.10">
    <property type="entry name" value="Winged helix-like DNA-binding domain superfamily/Winged helix DNA-binding domain"/>
    <property type="match status" value="1"/>
</dbReference>
<dbReference type="InterPro" id="IPR036388">
    <property type="entry name" value="WH-like_DNA-bd_sf"/>
</dbReference>
<dbReference type="SUPFAM" id="SSF53850">
    <property type="entry name" value="Periplasmic binding protein-like II"/>
    <property type="match status" value="1"/>
</dbReference>
<evidence type="ECO:0000259" key="5">
    <source>
        <dbReference type="PROSITE" id="PS50931"/>
    </source>
</evidence>
<dbReference type="PROSITE" id="PS50931">
    <property type="entry name" value="HTH_LYSR"/>
    <property type="match status" value="1"/>
</dbReference>
<organism evidence="6 7">
    <name type="scientific">Escherichia coli</name>
    <dbReference type="NCBI Taxonomy" id="562"/>
    <lineage>
        <taxon>Bacteria</taxon>
        <taxon>Pseudomonadati</taxon>
        <taxon>Pseudomonadota</taxon>
        <taxon>Gammaproteobacteria</taxon>
        <taxon>Enterobacterales</taxon>
        <taxon>Enterobacteriaceae</taxon>
        <taxon>Escherichia</taxon>
    </lineage>
</organism>
<protein>
    <submittedName>
        <fullName evidence="6">HTH-type transcriptional regulator cynR</fullName>
    </submittedName>
</protein>
<feature type="domain" description="HTH lysR-type" evidence="5">
    <location>
        <begin position="1"/>
        <end position="58"/>
    </location>
</feature>
<keyword evidence="3" id="KW-0238">DNA-binding</keyword>
<dbReference type="FunFam" id="1.10.10.10:FF:000001">
    <property type="entry name" value="LysR family transcriptional regulator"/>
    <property type="match status" value="1"/>
</dbReference>
<evidence type="ECO:0000256" key="4">
    <source>
        <dbReference type="ARBA" id="ARBA00023163"/>
    </source>
</evidence>
<dbReference type="NCBIfam" id="NF008416">
    <property type="entry name" value="PRK11242.1"/>
    <property type="match status" value="1"/>
</dbReference>
<keyword evidence="2" id="KW-0805">Transcription regulation</keyword>
<evidence type="ECO:0000256" key="3">
    <source>
        <dbReference type="ARBA" id="ARBA00023125"/>
    </source>
</evidence>
<dbReference type="Pfam" id="PF00126">
    <property type="entry name" value="HTH_1"/>
    <property type="match status" value="1"/>
</dbReference>
<accession>A0A376ZP84</accession>
<name>A0A376ZP84_ECOLX</name>
<dbReference type="GO" id="GO:0003700">
    <property type="term" value="F:DNA-binding transcription factor activity"/>
    <property type="evidence" value="ECO:0007669"/>
    <property type="project" value="InterPro"/>
</dbReference>
<dbReference type="Pfam" id="PF03466">
    <property type="entry name" value="LysR_substrate"/>
    <property type="match status" value="1"/>
</dbReference>
<dbReference type="Proteomes" id="UP000255543">
    <property type="component" value="Unassembled WGS sequence"/>
</dbReference>
<dbReference type="AlphaFoldDB" id="A0A376ZP84"/>
<dbReference type="InterPro" id="IPR036390">
    <property type="entry name" value="WH_DNA-bd_sf"/>
</dbReference>
<dbReference type="GO" id="GO:0032993">
    <property type="term" value="C:protein-DNA complex"/>
    <property type="evidence" value="ECO:0007669"/>
    <property type="project" value="TreeGrafter"/>
</dbReference>
<dbReference type="SUPFAM" id="SSF46785">
    <property type="entry name" value="Winged helix' DNA-binding domain"/>
    <property type="match status" value="1"/>
</dbReference>
<comment type="similarity">
    <text evidence="1">Belongs to the LysR transcriptional regulatory family.</text>
</comment>
<sequence>MLSRHINYFLAVAEHGSFTRAASALHVSQPALSQQIRQLEESLGVPLFDRSGRTIRLTDAGEVWRQYASRALHELGAGKRAIHDVAALTRGSLRIAVTPTFTSYFIGPLMADFYARYPGITLQLQEMSQEKIEDLLCRDELDVGIAFAPVHSPELEAIPLLTESLALVVAKHHPLAACEQVALSRLHDEKLVLLSAEFATREQIDHYCEKAGLHPQVVIEANSISAVLELIRRTSFPHCYQQRLPHNMTGLKRFLLPRHYWRERRFCCGRKNSWQTAAAKAFLHMALEECADVGENESR</sequence>
<evidence type="ECO:0000313" key="7">
    <source>
        <dbReference type="Proteomes" id="UP000255543"/>
    </source>
</evidence>
<dbReference type="InterPro" id="IPR000847">
    <property type="entry name" value="LysR_HTH_N"/>
</dbReference>
<keyword evidence="4" id="KW-0804">Transcription</keyword>
<dbReference type="PANTHER" id="PTHR30346">
    <property type="entry name" value="TRANSCRIPTIONAL DUAL REGULATOR HCAR-RELATED"/>
    <property type="match status" value="1"/>
</dbReference>
<dbReference type="EMBL" id="UGEB01000001">
    <property type="protein sequence ID" value="STK65746.1"/>
    <property type="molecule type" value="Genomic_DNA"/>
</dbReference>
<dbReference type="PANTHER" id="PTHR30346:SF28">
    <property type="entry name" value="HTH-TYPE TRANSCRIPTIONAL REGULATOR CYNR"/>
    <property type="match status" value="1"/>
</dbReference>
<evidence type="ECO:0000256" key="1">
    <source>
        <dbReference type="ARBA" id="ARBA00009437"/>
    </source>
</evidence>
<proteinExistence type="inferred from homology"/>
<dbReference type="PRINTS" id="PR00039">
    <property type="entry name" value="HTHLYSR"/>
</dbReference>
<dbReference type="GO" id="GO:0003677">
    <property type="term" value="F:DNA binding"/>
    <property type="evidence" value="ECO:0007669"/>
    <property type="project" value="UniProtKB-KW"/>
</dbReference>
<evidence type="ECO:0000256" key="2">
    <source>
        <dbReference type="ARBA" id="ARBA00023015"/>
    </source>
</evidence>
<gene>
    <name evidence="6" type="primary">cynR_1</name>
    <name evidence="6" type="ORF">NCTC8179_01586</name>
</gene>